<proteinExistence type="predicted"/>
<dbReference type="OrthoDB" id="2938467at2759"/>
<sequence length="304" mass="33063">MNLDLERRRNACSDPGAYICPSCGVQHAPTPFDDVARDVILHILSYLSLKDVARLRSTSLHFFLVTTHMLYDRCFKLIEALDIPDDEVPGFFDLLEYHQAISSPLYARLEKKAKDGRILEVLILGTWKGKTVVGAVTELPSTLLMNFISGDGFHSLYPILTSGRKGILNLPLDVKLGGVGANAVSVPLLEDLQRGGFELIADPVDAVGQHCCGLHIDCPLAVRKFPGPPVFSVNFAPVRNCRGNGMSLPSPVVYVLRSGLACGRTPGDRPSQASHGFHMLVQGSETVQLPMEANLPLELLPTAN</sequence>
<evidence type="ECO:0000313" key="1">
    <source>
        <dbReference type="EMBL" id="TEB28553.1"/>
    </source>
</evidence>
<reference evidence="1 2" key="1">
    <citation type="journal article" date="2019" name="Nat. Ecol. Evol.">
        <title>Megaphylogeny resolves global patterns of mushroom evolution.</title>
        <authorList>
            <person name="Varga T."/>
            <person name="Krizsan K."/>
            <person name="Foldi C."/>
            <person name="Dima B."/>
            <person name="Sanchez-Garcia M."/>
            <person name="Sanchez-Ramirez S."/>
            <person name="Szollosi G.J."/>
            <person name="Szarkandi J.G."/>
            <person name="Papp V."/>
            <person name="Albert L."/>
            <person name="Andreopoulos W."/>
            <person name="Angelini C."/>
            <person name="Antonin V."/>
            <person name="Barry K.W."/>
            <person name="Bougher N.L."/>
            <person name="Buchanan P."/>
            <person name="Buyck B."/>
            <person name="Bense V."/>
            <person name="Catcheside P."/>
            <person name="Chovatia M."/>
            <person name="Cooper J."/>
            <person name="Damon W."/>
            <person name="Desjardin D."/>
            <person name="Finy P."/>
            <person name="Geml J."/>
            <person name="Haridas S."/>
            <person name="Hughes K."/>
            <person name="Justo A."/>
            <person name="Karasinski D."/>
            <person name="Kautmanova I."/>
            <person name="Kiss B."/>
            <person name="Kocsube S."/>
            <person name="Kotiranta H."/>
            <person name="LaButti K.M."/>
            <person name="Lechner B.E."/>
            <person name="Liimatainen K."/>
            <person name="Lipzen A."/>
            <person name="Lukacs Z."/>
            <person name="Mihaltcheva S."/>
            <person name="Morgado L.N."/>
            <person name="Niskanen T."/>
            <person name="Noordeloos M.E."/>
            <person name="Ohm R.A."/>
            <person name="Ortiz-Santana B."/>
            <person name="Ovrebo C."/>
            <person name="Racz N."/>
            <person name="Riley R."/>
            <person name="Savchenko A."/>
            <person name="Shiryaev A."/>
            <person name="Soop K."/>
            <person name="Spirin V."/>
            <person name="Szebenyi C."/>
            <person name="Tomsovsky M."/>
            <person name="Tulloss R.E."/>
            <person name="Uehling J."/>
            <person name="Grigoriev I.V."/>
            <person name="Vagvolgyi C."/>
            <person name="Papp T."/>
            <person name="Martin F.M."/>
            <person name="Miettinen O."/>
            <person name="Hibbett D.S."/>
            <person name="Nagy L.G."/>
        </authorList>
    </citation>
    <scope>NUCLEOTIDE SEQUENCE [LARGE SCALE GENOMIC DNA]</scope>
    <source>
        <strain evidence="1 2">FP101781</strain>
    </source>
</reference>
<protein>
    <submittedName>
        <fullName evidence="1">Uncharacterized protein</fullName>
    </submittedName>
</protein>
<dbReference type="Proteomes" id="UP000298030">
    <property type="component" value="Unassembled WGS sequence"/>
</dbReference>
<dbReference type="SUPFAM" id="SSF81383">
    <property type="entry name" value="F-box domain"/>
    <property type="match status" value="1"/>
</dbReference>
<organism evidence="1 2">
    <name type="scientific">Coprinellus micaceus</name>
    <name type="common">Glistening ink-cap mushroom</name>
    <name type="synonym">Coprinus micaceus</name>
    <dbReference type="NCBI Taxonomy" id="71717"/>
    <lineage>
        <taxon>Eukaryota</taxon>
        <taxon>Fungi</taxon>
        <taxon>Dikarya</taxon>
        <taxon>Basidiomycota</taxon>
        <taxon>Agaricomycotina</taxon>
        <taxon>Agaricomycetes</taxon>
        <taxon>Agaricomycetidae</taxon>
        <taxon>Agaricales</taxon>
        <taxon>Agaricineae</taxon>
        <taxon>Psathyrellaceae</taxon>
        <taxon>Coprinellus</taxon>
    </lineage>
</organism>
<gene>
    <name evidence="1" type="ORF">FA13DRAFT_1711837</name>
</gene>
<accession>A0A4Y7T311</accession>
<evidence type="ECO:0000313" key="2">
    <source>
        <dbReference type="Proteomes" id="UP000298030"/>
    </source>
</evidence>
<name>A0A4Y7T311_COPMI</name>
<dbReference type="EMBL" id="QPFP01000032">
    <property type="protein sequence ID" value="TEB28553.1"/>
    <property type="molecule type" value="Genomic_DNA"/>
</dbReference>
<dbReference type="AlphaFoldDB" id="A0A4Y7T311"/>
<comment type="caution">
    <text evidence="1">The sequence shown here is derived from an EMBL/GenBank/DDBJ whole genome shotgun (WGS) entry which is preliminary data.</text>
</comment>
<dbReference type="InterPro" id="IPR036047">
    <property type="entry name" value="F-box-like_dom_sf"/>
</dbReference>
<keyword evidence="2" id="KW-1185">Reference proteome</keyword>